<protein>
    <recommendedName>
        <fullName evidence="3">GntR C-terminal domain-containing protein</fullName>
    </recommendedName>
</protein>
<dbReference type="RefSeq" id="WP_245659283.1">
    <property type="nucleotide sequence ID" value="NZ_JBHSPX010000004.1"/>
</dbReference>
<name>A0ABW1MJB1_9ACTN</name>
<evidence type="ECO:0000313" key="1">
    <source>
        <dbReference type="EMBL" id="MFC6063293.1"/>
    </source>
</evidence>
<evidence type="ECO:0000313" key="2">
    <source>
        <dbReference type="Proteomes" id="UP001596139"/>
    </source>
</evidence>
<dbReference type="Proteomes" id="UP001596139">
    <property type="component" value="Unassembled WGS sequence"/>
</dbReference>
<evidence type="ECO:0008006" key="3">
    <source>
        <dbReference type="Google" id="ProtNLM"/>
    </source>
</evidence>
<dbReference type="EMBL" id="JBHSPX010000004">
    <property type="protein sequence ID" value="MFC6063293.1"/>
    <property type="molecule type" value="Genomic_DNA"/>
</dbReference>
<gene>
    <name evidence="1" type="ORF">ACFP4F_12115</name>
</gene>
<proteinExistence type="predicted"/>
<comment type="caution">
    <text evidence="1">The sequence shown here is derived from an EMBL/GenBank/DDBJ whole genome shotgun (WGS) entry which is preliminary data.</text>
</comment>
<keyword evidence="2" id="KW-1185">Reference proteome</keyword>
<organism evidence="1 2">
    <name type="scientific">Streptomyces ochraceiscleroticus</name>
    <dbReference type="NCBI Taxonomy" id="47761"/>
    <lineage>
        <taxon>Bacteria</taxon>
        <taxon>Bacillati</taxon>
        <taxon>Actinomycetota</taxon>
        <taxon>Actinomycetes</taxon>
        <taxon>Kitasatosporales</taxon>
        <taxon>Streptomycetaceae</taxon>
        <taxon>Streptomyces</taxon>
    </lineage>
</organism>
<accession>A0ABW1MJB1</accession>
<reference evidence="2" key="1">
    <citation type="journal article" date="2019" name="Int. J. Syst. Evol. Microbiol.">
        <title>The Global Catalogue of Microorganisms (GCM) 10K type strain sequencing project: providing services to taxonomists for standard genome sequencing and annotation.</title>
        <authorList>
            <consortium name="The Broad Institute Genomics Platform"/>
            <consortium name="The Broad Institute Genome Sequencing Center for Infectious Disease"/>
            <person name="Wu L."/>
            <person name="Ma J."/>
        </authorList>
    </citation>
    <scope>NUCLEOTIDE SEQUENCE [LARGE SCALE GENOMIC DNA]</scope>
    <source>
        <strain evidence="2">CGMCC 1.15180</strain>
    </source>
</reference>
<sequence length="189" mass="21185">MAGRAVLLIPHRSETGDEAALPGNYRKILAIVRDFDGPVQVRAVGERLGLDTSVRGKLEPLRAKMTKLADRKIIQVRLDLPVFRERDAAAMSIRALNALLDSHGLSMKPGEQQRFSEAYFRHLQDRLKTPRAIKRYFGQADATLGSLVHNVDLVDFLLVTFLRTSEPGVYRMLARHRAELTGTSFHPTA</sequence>